<keyword evidence="13 18" id="KW-0670">Pyruvate</keyword>
<reference evidence="18 19" key="1">
    <citation type="submission" date="2020-06" db="EMBL/GenBank/DDBJ databases">
        <title>The genome sequence of Candidatus Regiella insecticola strain Tut.</title>
        <authorList>
            <person name="Nikoh N."/>
            <person name="Tsuchida T."/>
            <person name="Koga R."/>
            <person name="Oshima K."/>
            <person name="Hattori M."/>
            <person name="Fukatsu T."/>
        </authorList>
    </citation>
    <scope>NUCLEOTIDE SEQUENCE [LARGE SCALE GENOMIC DNA]</scope>
    <source>
        <strain evidence="18 19">Tut</strain>
    </source>
</reference>
<dbReference type="InterPro" id="IPR015795">
    <property type="entry name" value="Pyrv_Knase_C"/>
</dbReference>
<evidence type="ECO:0000259" key="17">
    <source>
        <dbReference type="Pfam" id="PF02887"/>
    </source>
</evidence>
<evidence type="ECO:0000256" key="11">
    <source>
        <dbReference type="ARBA" id="ARBA00022842"/>
    </source>
</evidence>
<dbReference type="Gene3D" id="3.40.1380.20">
    <property type="entry name" value="Pyruvate kinase, C-terminal domain"/>
    <property type="match status" value="1"/>
</dbReference>
<accession>A0A6L2ZPR1</accession>
<dbReference type="NCBIfam" id="TIGR01064">
    <property type="entry name" value="pyruv_kin"/>
    <property type="match status" value="1"/>
</dbReference>
<evidence type="ECO:0000256" key="15">
    <source>
        <dbReference type="RuleBase" id="RU000504"/>
    </source>
</evidence>
<protein>
    <recommendedName>
        <fullName evidence="5 14">Pyruvate kinase</fullName>
        <ecNumber evidence="5 14">2.7.1.40</ecNumber>
    </recommendedName>
</protein>
<comment type="pathway">
    <text evidence="3 15">Carbohydrate degradation; glycolysis; pyruvate from D-glyceraldehyde 3-phosphate: step 5/5.</text>
</comment>
<evidence type="ECO:0000256" key="8">
    <source>
        <dbReference type="ARBA" id="ARBA00022741"/>
    </source>
</evidence>
<proteinExistence type="inferred from homology"/>
<evidence type="ECO:0000256" key="14">
    <source>
        <dbReference type="NCBIfam" id="TIGR01064"/>
    </source>
</evidence>
<dbReference type="GO" id="GO:0006950">
    <property type="term" value="P:response to stress"/>
    <property type="evidence" value="ECO:0007669"/>
    <property type="project" value="UniProtKB-ARBA"/>
</dbReference>
<dbReference type="PRINTS" id="PR01050">
    <property type="entry name" value="PYRUVTKNASE"/>
</dbReference>
<keyword evidence="10" id="KW-0067">ATP-binding</keyword>
<evidence type="ECO:0000256" key="3">
    <source>
        <dbReference type="ARBA" id="ARBA00004997"/>
    </source>
</evidence>
<dbReference type="InterPro" id="IPR011037">
    <property type="entry name" value="Pyrv_Knase-like_insert_dom_sf"/>
</dbReference>
<dbReference type="InterPro" id="IPR018209">
    <property type="entry name" value="Pyrv_Knase_AS"/>
</dbReference>
<evidence type="ECO:0000256" key="12">
    <source>
        <dbReference type="ARBA" id="ARBA00023152"/>
    </source>
</evidence>
<dbReference type="GO" id="GO:0000287">
    <property type="term" value="F:magnesium ion binding"/>
    <property type="evidence" value="ECO:0007669"/>
    <property type="project" value="UniProtKB-UniRule"/>
</dbReference>
<evidence type="ECO:0000313" key="19">
    <source>
        <dbReference type="Proteomes" id="UP000504714"/>
    </source>
</evidence>
<dbReference type="InterPro" id="IPR036918">
    <property type="entry name" value="Pyrv_Knase_C_sf"/>
</dbReference>
<evidence type="ECO:0000256" key="7">
    <source>
        <dbReference type="ARBA" id="ARBA00022723"/>
    </source>
</evidence>
<comment type="caution">
    <text evidence="18">The sequence shown here is derived from an EMBL/GenBank/DDBJ whole genome shotgun (WGS) entry which is preliminary data.</text>
</comment>
<dbReference type="FunFam" id="3.20.20.60:FF:000001">
    <property type="entry name" value="Pyruvate kinase"/>
    <property type="match status" value="1"/>
</dbReference>
<dbReference type="AlphaFoldDB" id="A0A6L2ZPR1"/>
<dbReference type="InterPro" id="IPR015806">
    <property type="entry name" value="Pyrv_Knase_insert_dom_sf"/>
</dbReference>
<organism evidence="18 19">
    <name type="scientific">Candidatus Regiella insecticola</name>
    <dbReference type="NCBI Taxonomy" id="138073"/>
    <lineage>
        <taxon>Bacteria</taxon>
        <taxon>Pseudomonadati</taxon>
        <taxon>Pseudomonadota</taxon>
        <taxon>Gammaproteobacteria</taxon>
        <taxon>Enterobacterales</taxon>
        <taxon>Enterobacteriaceae</taxon>
        <taxon>aphid secondary symbionts</taxon>
        <taxon>Candidatus Regiella</taxon>
    </lineage>
</organism>
<gene>
    <name evidence="18" type="primary">pykF</name>
    <name evidence="18" type="ORF">RINTU1_22060</name>
</gene>
<keyword evidence="8" id="KW-0547">Nucleotide-binding</keyword>
<dbReference type="PROSITE" id="PS00110">
    <property type="entry name" value="PYRUVATE_KINASE"/>
    <property type="match status" value="1"/>
</dbReference>
<evidence type="ECO:0000256" key="6">
    <source>
        <dbReference type="ARBA" id="ARBA00022679"/>
    </source>
</evidence>
<evidence type="ECO:0000256" key="10">
    <source>
        <dbReference type="ARBA" id="ARBA00022840"/>
    </source>
</evidence>
<keyword evidence="6 15" id="KW-0808">Transferase</keyword>
<keyword evidence="7" id="KW-0479">Metal-binding</keyword>
<feature type="domain" description="Pyruvate kinase C-terminal" evidence="17">
    <location>
        <begin position="383"/>
        <end position="494"/>
    </location>
</feature>
<evidence type="ECO:0000313" key="18">
    <source>
        <dbReference type="EMBL" id="GFN46532.1"/>
    </source>
</evidence>
<dbReference type="SUPFAM" id="SSF52935">
    <property type="entry name" value="PK C-terminal domain-like"/>
    <property type="match status" value="1"/>
</dbReference>
<dbReference type="GO" id="GO:0004743">
    <property type="term" value="F:pyruvate kinase activity"/>
    <property type="evidence" value="ECO:0007669"/>
    <property type="project" value="UniProtKB-UniRule"/>
</dbReference>
<dbReference type="InterPro" id="IPR001697">
    <property type="entry name" value="Pyr_Knase"/>
</dbReference>
<evidence type="ECO:0000256" key="2">
    <source>
        <dbReference type="ARBA" id="ARBA00001958"/>
    </source>
</evidence>
<dbReference type="InterPro" id="IPR015793">
    <property type="entry name" value="Pyrv_Knase_brl"/>
</dbReference>
<dbReference type="InterPro" id="IPR015813">
    <property type="entry name" value="Pyrv/PenolPyrv_kinase-like_dom"/>
</dbReference>
<dbReference type="GO" id="GO:0016301">
    <property type="term" value="F:kinase activity"/>
    <property type="evidence" value="ECO:0007669"/>
    <property type="project" value="UniProtKB-KW"/>
</dbReference>
<dbReference type="NCBIfam" id="NF004491">
    <property type="entry name" value="PRK05826.1"/>
    <property type="match status" value="1"/>
</dbReference>
<evidence type="ECO:0000256" key="1">
    <source>
        <dbReference type="ARBA" id="ARBA00001946"/>
    </source>
</evidence>
<keyword evidence="9 15" id="KW-0418">Kinase</keyword>
<feature type="domain" description="Pyruvate kinase barrel" evidence="16">
    <location>
        <begin position="17"/>
        <end position="340"/>
    </location>
</feature>
<keyword evidence="12 15" id="KW-0324">Glycolysis</keyword>
<evidence type="ECO:0000256" key="5">
    <source>
        <dbReference type="ARBA" id="ARBA00012142"/>
    </source>
</evidence>
<dbReference type="UniPathway" id="UPA00109">
    <property type="reaction ID" value="UER00188"/>
</dbReference>
<dbReference type="EMBL" id="BLXO01000004">
    <property type="protein sequence ID" value="GFN46532.1"/>
    <property type="molecule type" value="Genomic_DNA"/>
</dbReference>
<dbReference type="FunFam" id="2.40.33.10:FF:000001">
    <property type="entry name" value="Pyruvate kinase"/>
    <property type="match status" value="1"/>
</dbReference>
<dbReference type="Proteomes" id="UP000504714">
    <property type="component" value="Unassembled WGS sequence"/>
</dbReference>
<evidence type="ECO:0000259" key="16">
    <source>
        <dbReference type="Pfam" id="PF00224"/>
    </source>
</evidence>
<comment type="similarity">
    <text evidence="4 15">Belongs to the pyruvate kinase family.</text>
</comment>
<name>A0A6L2ZPR1_9ENTR</name>
<dbReference type="SUPFAM" id="SSF51621">
    <property type="entry name" value="Phosphoenolpyruvate/pyruvate domain"/>
    <property type="match status" value="1"/>
</dbReference>
<dbReference type="Gene3D" id="2.40.33.10">
    <property type="entry name" value="PK beta-barrel domain-like"/>
    <property type="match status" value="1"/>
</dbReference>
<dbReference type="Pfam" id="PF00224">
    <property type="entry name" value="PK"/>
    <property type="match status" value="1"/>
</dbReference>
<dbReference type="Pfam" id="PF02887">
    <property type="entry name" value="PK_C"/>
    <property type="match status" value="1"/>
</dbReference>
<comment type="catalytic activity">
    <reaction evidence="15">
        <text>pyruvate + ATP = phosphoenolpyruvate + ADP + H(+)</text>
        <dbReference type="Rhea" id="RHEA:18157"/>
        <dbReference type="ChEBI" id="CHEBI:15361"/>
        <dbReference type="ChEBI" id="CHEBI:15378"/>
        <dbReference type="ChEBI" id="CHEBI:30616"/>
        <dbReference type="ChEBI" id="CHEBI:58702"/>
        <dbReference type="ChEBI" id="CHEBI:456216"/>
        <dbReference type="EC" id="2.7.1.40"/>
    </reaction>
</comment>
<dbReference type="EC" id="2.7.1.40" evidence="5 14"/>
<dbReference type="InterPro" id="IPR040442">
    <property type="entry name" value="Pyrv_kinase-like_dom_sf"/>
</dbReference>
<dbReference type="GO" id="GO:0005524">
    <property type="term" value="F:ATP binding"/>
    <property type="evidence" value="ECO:0007669"/>
    <property type="project" value="UniProtKB-KW"/>
</dbReference>
<evidence type="ECO:0000256" key="13">
    <source>
        <dbReference type="ARBA" id="ARBA00023317"/>
    </source>
</evidence>
<dbReference type="NCBIfam" id="NF004978">
    <property type="entry name" value="PRK06354.1"/>
    <property type="match status" value="1"/>
</dbReference>
<evidence type="ECO:0000256" key="9">
    <source>
        <dbReference type="ARBA" id="ARBA00022777"/>
    </source>
</evidence>
<dbReference type="NCBIfam" id="NF006664">
    <property type="entry name" value="PRK09206.1"/>
    <property type="match status" value="1"/>
</dbReference>
<sequence length="503" mass="54927">MPSHLLQLLQRVEKAVMKKTKIVCTIGPKTEPKEMLTKLLDAGMDVMRLNFSHGDHEEHQKRIETLREIIKETGKKAAILLDTKGPEIRTMTLEGGSEVPLVTGQQFTFTTDQTVIGNAQRVAVTYAGFAADLKVGNTVLVDDGLIRMEVIEITEKNVLCEVKNNGYLGENKGINLPGVSIKLPALSTKDVCDLKFGCEQQVDFIAASFIRKRDDVKAIREHLNKHQGQHIQIIAKIENQEGLNNFDEILEEADGIMVARGDLGVEIPIEEVIVAQKMMIKKCNRARKVVITATQMLDSMTKNPRPTRAEAGDVANAILDGTDAVMLSGESAKGAYPIESAVMMATICERTDRIMKSRIGTLDSQCNGVGSEKSKDYVMGVTEAVCRGAVEIAEKLKAKLIVVATEGGKSARAVRKYFPTACILALTTNERTARQLILTKGVIPQCLDSIASTDDFYRIGKQAALARGLDKEDTVIMVSGALVQSGTTNTSSVHRLSDEKNAM</sequence>
<dbReference type="SUPFAM" id="SSF50800">
    <property type="entry name" value="PK beta-barrel domain-like"/>
    <property type="match status" value="1"/>
</dbReference>
<comment type="cofactor">
    <cofactor evidence="2">
        <name>K(+)</name>
        <dbReference type="ChEBI" id="CHEBI:29103"/>
    </cofactor>
</comment>
<dbReference type="Gene3D" id="3.20.20.60">
    <property type="entry name" value="Phosphoenolpyruvate-binding domains"/>
    <property type="match status" value="1"/>
</dbReference>
<keyword evidence="11 15" id="KW-0460">Magnesium</keyword>
<evidence type="ECO:0000256" key="4">
    <source>
        <dbReference type="ARBA" id="ARBA00008663"/>
    </source>
</evidence>
<comment type="cofactor">
    <cofactor evidence="1">
        <name>Mg(2+)</name>
        <dbReference type="ChEBI" id="CHEBI:18420"/>
    </cofactor>
</comment>
<dbReference type="PANTHER" id="PTHR11817">
    <property type="entry name" value="PYRUVATE KINASE"/>
    <property type="match status" value="1"/>
</dbReference>
<dbReference type="GO" id="GO:0030955">
    <property type="term" value="F:potassium ion binding"/>
    <property type="evidence" value="ECO:0007669"/>
    <property type="project" value="UniProtKB-UniRule"/>
</dbReference>